<name>A0A9J5Y5J9_SOLCO</name>
<dbReference type="InterPro" id="IPR015410">
    <property type="entry name" value="DUF1985"/>
</dbReference>
<comment type="caution">
    <text evidence="2">The sequence shown here is derived from an EMBL/GenBank/DDBJ whole genome shotgun (WGS) entry which is preliminary data.</text>
</comment>
<organism evidence="2 3">
    <name type="scientific">Solanum commersonii</name>
    <name type="common">Commerson's wild potato</name>
    <name type="synonym">Commerson's nightshade</name>
    <dbReference type="NCBI Taxonomy" id="4109"/>
    <lineage>
        <taxon>Eukaryota</taxon>
        <taxon>Viridiplantae</taxon>
        <taxon>Streptophyta</taxon>
        <taxon>Embryophyta</taxon>
        <taxon>Tracheophyta</taxon>
        <taxon>Spermatophyta</taxon>
        <taxon>Magnoliopsida</taxon>
        <taxon>eudicotyledons</taxon>
        <taxon>Gunneridae</taxon>
        <taxon>Pentapetalae</taxon>
        <taxon>asterids</taxon>
        <taxon>lamiids</taxon>
        <taxon>Solanales</taxon>
        <taxon>Solanaceae</taxon>
        <taxon>Solanoideae</taxon>
        <taxon>Solaneae</taxon>
        <taxon>Solanum</taxon>
    </lineage>
</organism>
<proteinExistence type="predicted"/>
<gene>
    <name evidence="2" type="ORF">H5410_037179</name>
</gene>
<dbReference type="OrthoDB" id="1305304at2759"/>
<evidence type="ECO:0000259" key="1">
    <source>
        <dbReference type="Pfam" id="PF09331"/>
    </source>
</evidence>
<dbReference type="PANTHER" id="PTHR48449:SF1">
    <property type="entry name" value="DUF1985 DOMAIN-CONTAINING PROTEIN"/>
    <property type="match status" value="1"/>
</dbReference>
<dbReference type="EMBL" id="JACXVP010000007">
    <property type="protein sequence ID" value="KAG5595947.1"/>
    <property type="molecule type" value="Genomic_DNA"/>
</dbReference>
<feature type="domain" description="DUF1985" evidence="1">
    <location>
        <begin position="52"/>
        <end position="187"/>
    </location>
</feature>
<evidence type="ECO:0000313" key="2">
    <source>
        <dbReference type="EMBL" id="KAG5595947.1"/>
    </source>
</evidence>
<dbReference type="PANTHER" id="PTHR48449">
    <property type="entry name" value="DUF1985 DOMAIN-CONTAINING PROTEIN"/>
    <property type="match status" value="1"/>
</dbReference>
<accession>A0A9J5Y5J9</accession>
<reference evidence="2 3" key="1">
    <citation type="submission" date="2020-09" db="EMBL/GenBank/DDBJ databases">
        <title>De no assembly of potato wild relative species, Solanum commersonii.</title>
        <authorList>
            <person name="Cho K."/>
        </authorList>
    </citation>
    <scope>NUCLEOTIDE SEQUENCE [LARGE SCALE GENOMIC DNA]</scope>
    <source>
        <strain evidence="2">LZ3.2</strain>
        <tissue evidence="2">Leaf</tissue>
    </source>
</reference>
<dbReference type="AlphaFoldDB" id="A0A9J5Y5J9"/>
<dbReference type="Proteomes" id="UP000824120">
    <property type="component" value="Chromosome 7"/>
</dbReference>
<sequence>MQCYTQVKILHKLHKRLPPNQYNHICLSSCFAQLTTIKRCLVKAQLFRCFMLREMEGSSTNAILIYVNGTTLRFTIRDFAIISGLKCSDNEFEFCFHRDQPNRIMVEYFPGQSSFTKARLIASYRAKVYGDNEDDAYKFGILYYIHTFIMSVEPNTTSIDRIDFDLVETYRFMNYPWGKRAFDELAKVINNKIKLDGQYYRIHGFPLPMQVWFYE</sequence>
<evidence type="ECO:0000313" key="3">
    <source>
        <dbReference type="Proteomes" id="UP000824120"/>
    </source>
</evidence>
<keyword evidence="3" id="KW-1185">Reference proteome</keyword>
<dbReference type="Pfam" id="PF09331">
    <property type="entry name" value="DUF1985"/>
    <property type="match status" value="1"/>
</dbReference>
<protein>
    <recommendedName>
        <fullName evidence="1">DUF1985 domain-containing protein</fullName>
    </recommendedName>
</protein>